<keyword evidence="1" id="KW-0732">Signal</keyword>
<gene>
    <name evidence="3" type="ORF">MVEN_01063100</name>
</gene>
<feature type="signal peptide" evidence="1">
    <location>
        <begin position="1"/>
        <end position="28"/>
    </location>
</feature>
<sequence>MSIHFLNLPSEILVLILCSLDLPSLVACIATNRRVKSLIEGSALLQYRLAAQATCVEDNPFANTNMTSADRLFALQKRQTAFAELRPSSIRTIHMVDCPISTSALDIYSCSGGIFAMTESTNQSLRWISLACVGQQAPVWEHLELDEYILEFTLAVPAADLLVVLTSTAPLVNPIPSNAFLKLRFYELSTGRTHREAQEPVIILPLFMIARPDFEVDICGPRVSVVMEYLEDNVEQPNRLLIYDWKKGQLQMDLADDYAAALFLSTDIILAVRKTGVFDLWAIPDVPEGITGPEISLYLPQLPENHEYFMARVEYNPKGSHPTASHQPFHSSLVDSLVLLNILRVSEPPSDSQNMFLIIPRRALLQQLPSAENRGEERMWADWGPSITRWLSADIFTEEWPATTCGQRCAFIMQDRSLLLLDFNPYTWKKTLLEQGKQIDRSAIPVMGRLGLGPSELYGVDELEFFGEQARSQLGFVGKKTGVTTWDGAVMDEEWIVGIKDTREWDGKFSLEVWHLG</sequence>
<dbReference type="PROSITE" id="PS50181">
    <property type="entry name" value="FBOX"/>
    <property type="match status" value="1"/>
</dbReference>
<dbReference type="SUPFAM" id="SSF81383">
    <property type="entry name" value="F-box domain"/>
    <property type="match status" value="1"/>
</dbReference>
<evidence type="ECO:0000313" key="3">
    <source>
        <dbReference type="EMBL" id="KAF7353776.1"/>
    </source>
</evidence>
<keyword evidence="4" id="KW-1185">Reference proteome</keyword>
<evidence type="ECO:0000256" key="1">
    <source>
        <dbReference type="SAM" id="SignalP"/>
    </source>
</evidence>
<feature type="domain" description="F-box" evidence="2">
    <location>
        <begin position="2"/>
        <end position="48"/>
    </location>
</feature>
<dbReference type="OrthoDB" id="2751409at2759"/>
<dbReference type="EMBL" id="JACAZI010000008">
    <property type="protein sequence ID" value="KAF7353776.1"/>
    <property type="molecule type" value="Genomic_DNA"/>
</dbReference>
<dbReference type="Proteomes" id="UP000620124">
    <property type="component" value="Unassembled WGS sequence"/>
</dbReference>
<organism evidence="3 4">
    <name type="scientific">Mycena venus</name>
    <dbReference type="NCBI Taxonomy" id="2733690"/>
    <lineage>
        <taxon>Eukaryota</taxon>
        <taxon>Fungi</taxon>
        <taxon>Dikarya</taxon>
        <taxon>Basidiomycota</taxon>
        <taxon>Agaricomycotina</taxon>
        <taxon>Agaricomycetes</taxon>
        <taxon>Agaricomycetidae</taxon>
        <taxon>Agaricales</taxon>
        <taxon>Marasmiineae</taxon>
        <taxon>Mycenaceae</taxon>
        <taxon>Mycena</taxon>
    </lineage>
</organism>
<comment type="caution">
    <text evidence="3">The sequence shown here is derived from an EMBL/GenBank/DDBJ whole genome shotgun (WGS) entry which is preliminary data.</text>
</comment>
<dbReference type="Pfam" id="PF00646">
    <property type="entry name" value="F-box"/>
    <property type="match status" value="1"/>
</dbReference>
<evidence type="ECO:0000259" key="2">
    <source>
        <dbReference type="PROSITE" id="PS50181"/>
    </source>
</evidence>
<dbReference type="InterPro" id="IPR036047">
    <property type="entry name" value="F-box-like_dom_sf"/>
</dbReference>
<protein>
    <submittedName>
        <fullName evidence="3">F-box domain-containing protein</fullName>
    </submittedName>
</protein>
<feature type="chain" id="PRO_5034300620" evidence="1">
    <location>
        <begin position="29"/>
        <end position="517"/>
    </location>
</feature>
<dbReference type="CDD" id="cd09917">
    <property type="entry name" value="F-box_SF"/>
    <property type="match status" value="1"/>
</dbReference>
<reference evidence="3" key="1">
    <citation type="submission" date="2020-05" db="EMBL/GenBank/DDBJ databases">
        <title>Mycena genomes resolve the evolution of fungal bioluminescence.</title>
        <authorList>
            <person name="Tsai I.J."/>
        </authorList>
    </citation>
    <scope>NUCLEOTIDE SEQUENCE</scope>
    <source>
        <strain evidence="3">CCC161011</strain>
    </source>
</reference>
<accession>A0A8H6Y7T8</accession>
<evidence type="ECO:0000313" key="4">
    <source>
        <dbReference type="Proteomes" id="UP000620124"/>
    </source>
</evidence>
<dbReference type="AlphaFoldDB" id="A0A8H6Y7T8"/>
<proteinExistence type="predicted"/>
<name>A0A8H6Y7T8_9AGAR</name>
<dbReference type="InterPro" id="IPR001810">
    <property type="entry name" value="F-box_dom"/>
</dbReference>